<feature type="compositionally biased region" description="Acidic residues" evidence="3">
    <location>
        <begin position="250"/>
        <end position="261"/>
    </location>
</feature>
<dbReference type="Gene3D" id="1.10.8.430">
    <property type="entry name" value="Helical domain of apoptotic protease-activating factors"/>
    <property type="match status" value="1"/>
</dbReference>
<dbReference type="EMBL" id="JAFEMO010000354">
    <property type="protein sequence ID" value="KAH7519090.1"/>
    <property type="molecule type" value="Genomic_DNA"/>
</dbReference>
<comment type="caution">
    <text evidence="7">The sequence shown here is derived from an EMBL/GenBank/DDBJ whole genome shotgun (WGS) entry which is preliminary data.</text>
</comment>
<sequence length="1157" mass="132172">MAVEITISHVTKKMKDLLARNEIMYLPALRTRINRSIEFLEKFLKFLEVHGNTSAISGWKTELLQAMYLTENEVDSFLVRTDSTKASRFLYVKSLSDQIFLSNKMEKIVCKLRKMSEQIQQMSSKSDDMGDSQLGQSAFKDEDAGEDTSAPNIPDEQSKPSEDVRVRSIDLSSNNLVDFQLQQSEKSKDSGQDTSEPNISDGLPESADQEQENLPEDKRVQPTDLSSNILGASQVSQLPPTDLSSNLGDAEFESKDDVEDTSEPKITEEMGAPPTDLSIWKDLQLPKSEINEVDDGFRTVQKQVSGRKRFQRLESTSSYMDVETKITFGKRFQRLETFNYLDDETKIVGLKDKLQELAQLTLNRYAMYFLISVVGRAGSGKTLLVRKIFNQPQTRQNFEKLAFISVSQNFKEREILAEILQQVAGVKDQEKSSFEALQQKLRDFLARKRYLIVLDDVHTPDVWNKIKLAFPNSLKGSRVILTIRDANVARRIAPTVVLLHLRPLTNEESWTLFLRRVKTDISGKPDFKNLKQEILHKCQGLPLQILVLGGVLASKDPTPVEWSKVLNQVKAIGKEEKKRVEETMQRRKETVTVQHSKQGEIQPAEVIEHNVKQKKQEEKEISAAHDDEDQSNSPDQSVSEDSLDPSNILALGFQDLSSTLRECFHYLCLFPKSREIRTRRLIQLWFAEGFVVIPSTGDTNAAEDVVERLLEDLEQRNMIEVAELRSGGRPKTCKVPDTLYDKFISDAAELGYYHIHGDSDSTSKSPKCSIRRFAERLDLQDKLPLDQTYIRDLRSYICFYNQKGDRPAEEVENFINQTFFKRGFGLLTVLDLEGVYKPVLPKTLGKVLPLLKYVGLRWTFLDSIPESVGDLHYLETLDVKRTNITTLPISIWKAKALQHLFMNEIHFEMSIRESSSCSYPSKLQTLWGLLIGNNNPPIELLERLTSIRKLGLTCHTESLEKLTNWISKLTGLRSLRLRAINEFSEPSDIHLGSLIDHKELTDLYLLGKLPRPIDIGELPPKLTNLTLSVSQLSDDPMEMLGKLEELKVLKLLAGSFKGKKMICLRDRFPKLQVLKLWMLKELEEWIIEERAMPVLRELEIRYCPKLNKPQGLENLTAALEKVTLTNMDEDFMSQVEGCLDQKTSIHKIKHVFDPSWD</sequence>
<dbReference type="Gene3D" id="1.10.10.10">
    <property type="entry name" value="Winged helix-like DNA-binding domain superfamily/Winged helix DNA-binding domain"/>
    <property type="match status" value="1"/>
</dbReference>
<dbReference type="Pfam" id="PF23559">
    <property type="entry name" value="WHD_DRP"/>
    <property type="match status" value="1"/>
</dbReference>
<dbReference type="Proteomes" id="UP000827721">
    <property type="component" value="Unassembled WGS sequence"/>
</dbReference>
<evidence type="ECO:0000256" key="2">
    <source>
        <dbReference type="ARBA" id="ARBA00022821"/>
    </source>
</evidence>
<feature type="domain" description="Disease resistance R13L4/SHOC-2-like LRR" evidence="6">
    <location>
        <begin position="822"/>
        <end position="1135"/>
    </location>
</feature>
<evidence type="ECO:0000259" key="6">
    <source>
        <dbReference type="Pfam" id="PF23598"/>
    </source>
</evidence>
<evidence type="ECO:0008006" key="9">
    <source>
        <dbReference type="Google" id="ProtNLM"/>
    </source>
</evidence>
<evidence type="ECO:0000256" key="1">
    <source>
        <dbReference type="ARBA" id="ARBA00022737"/>
    </source>
</evidence>
<dbReference type="InterPro" id="IPR042197">
    <property type="entry name" value="Apaf_helical"/>
</dbReference>
<accession>A0ABQ8GYJ3</accession>
<feature type="region of interest" description="Disordered" evidence="3">
    <location>
        <begin position="141"/>
        <end position="274"/>
    </location>
</feature>
<feature type="domain" description="NB-ARC" evidence="4">
    <location>
        <begin position="368"/>
        <end position="517"/>
    </location>
</feature>
<dbReference type="SUPFAM" id="SSF52540">
    <property type="entry name" value="P-loop containing nucleoside triphosphate hydrolases"/>
    <property type="match status" value="1"/>
</dbReference>
<evidence type="ECO:0000313" key="8">
    <source>
        <dbReference type="Proteomes" id="UP000827721"/>
    </source>
</evidence>
<evidence type="ECO:0000256" key="3">
    <source>
        <dbReference type="SAM" id="MobiDB-lite"/>
    </source>
</evidence>
<feature type="compositionally biased region" description="Polar residues" evidence="3">
    <location>
        <begin position="631"/>
        <end position="640"/>
    </location>
</feature>
<dbReference type="InterPro" id="IPR055414">
    <property type="entry name" value="LRR_R13L4/SHOC2-like"/>
</dbReference>
<dbReference type="InterPro" id="IPR044974">
    <property type="entry name" value="Disease_R_plants"/>
</dbReference>
<dbReference type="InterPro" id="IPR027417">
    <property type="entry name" value="P-loop_NTPase"/>
</dbReference>
<feature type="region of interest" description="Disordered" evidence="3">
    <location>
        <begin position="576"/>
        <end position="643"/>
    </location>
</feature>
<feature type="compositionally biased region" description="Polar residues" evidence="3">
    <location>
        <begin position="170"/>
        <end position="184"/>
    </location>
</feature>
<dbReference type="PRINTS" id="PR00364">
    <property type="entry name" value="DISEASERSIST"/>
</dbReference>
<feature type="compositionally biased region" description="Basic and acidic residues" evidence="3">
    <location>
        <begin position="576"/>
        <end position="590"/>
    </location>
</feature>
<keyword evidence="8" id="KW-1185">Reference proteome</keyword>
<dbReference type="SUPFAM" id="SSF52058">
    <property type="entry name" value="L domain-like"/>
    <property type="match status" value="1"/>
</dbReference>
<dbReference type="InterPro" id="IPR002182">
    <property type="entry name" value="NB-ARC"/>
</dbReference>
<feature type="compositionally biased region" description="Basic and acidic residues" evidence="3">
    <location>
        <begin position="606"/>
        <end position="625"/>
    </location>
</feature>
<organism evidence="7 8">
    <name type="scientific">Xanthoceras sorbifolium</name>
    <dbReference type="NCBI Taxonomy" id="99658"/>
    <lineage>
        <taxon>Eukaryota</taxon>
        <taxon>Viridiplantae</taxon>
        <taxon>Streptophyta</taxon>
        <taxon>Embryophyta</taxon>
        <taxon>Tracheophyta</taxon>
        <taxon>Spermatophyta</taxon>
        <taxon>Magnoliopsida</taxon>
        <taxon>eudicotyledons</taxon>
        <taxon>Gunneridae</taxon>
        <taxon>Pentapetalae</taxon>
        <taxon>rosids</taxon>
        <taxon>malvids</taxon>
        <taxon>Sapindales</taxon>
        <taxon>Sapindaceae</taxon>
        <taxon>Xanthoceroideae</taxon>
        <taxon>Xanthoceras</taxon>
    </lineage>
</organism>
<dbReference type="Pfam" id="PF00931">
    <property type="entry name" value="NB-ARC"/>
    <property type="match status" value="1"/>
</dbReference>
<gene>
    <name evidence="7" type="ORF">JRO89_XSUnG0138300</name>
</gene>
<dbReference type="Gene3D" id="3.80.10.10">
    <property type="entry name" value="Ribonuclease Inhibitor"/>
    <property type="match status" value="2"/>
</dbReference>
<dbReference type="PANTHER" id="PTHR23155:SF955">
    <property type="entry name" value="AAA+ ATPASE DOMAIN-CONTAINING PROTEIN"/>
    <property type="match status" value="1"/>
</dbReference>
<keyword evidence="1" id="KW-0677">Repeat</keyword>
<dbReference type="InterPro" id="IPR032675">
    <property type="entry name" value="LRR_dom_sf"/>
</dbReference>
<evidence type="ECO:0000259" key="4">
    <source>
        <dbReference type="Pfam" id="PF00931"/>
    </source>
</evidence>
<dbReference type="InterPro" id="IPR036388">
    <property type="entry name" value="WH-like_DNA-bd_sf"/>
</dbReference>
<feature type="compositionally biased region" description="Basic and acidic residues" evidence="3">
    <location>
        <begin position="156"/>
        <end position="168"/>
    </location>
</feature>
<protein>
    <recommendedName>
        <fullName evidence="9">AAA+ ATPase domain-containing protein</fullName>
    </recommendedName>
</protein>
<dbReference type="Pfam" id="PF23598">
    <property type="entry name" value="LRR_14"/>
    <property type="match status" value="1"/>
</dbReference>
<dbReference type="PANTHER" id="PTHR23155">
    <property type="entry name" value="DISEASE RESISTANCE PROTEIN RP"/>
    <property type="match status" value="1"/>
</dbReference>
<feature type="compositionally biased region" description="Polar residues" evidence="3">
    <location>
        <begin position="223"/>
        <end position="247"/>
    </location>
</feature>
<dbReference type="InterPro" id="IPR058922">
    <property type="entry name" value="WHD_DRP"/>
</dbReference>
<evidence type="ECO:0000259" key="5">
    <source>
        <dbReference type="Pfam" id="PF23559"/>
    </source>
</evidence>
<reference evidence="7 8" key="1">
    <citation type="submission" date="2021-02" db="EMBL/GenBank/DDBJ databases">
        <title>Plant Genome Project.</title>
        <authorList>
            <person name="Zhang R.-G."/>
        </authorList>
    </citation>
    <scope>NUCLEOTIDE SEQUENCE [LARGE SCALE GENOMIC DNA]</scope>
    <source>
        <tissue evidence="7">Leaves</tissue>
    </source>
</reference>
<feature type="domain" description="Disease resistance protein winged helix" evidence="5">
    <location>
        <begin position="669"/>
        <end position="741"/>
    </location>
</feature>
<proteinExistence type="predicted"/>
<name>A0ABQ8GYJ3_9ROSI</name>
<keyword evidence="2" id="KW-0611">Plant defense</keyword>
<evidence type="ECO:0000313" key="7">
    <source>
        <dbReference type="EMBL" id="KAH7519090.1"/>
    </source>
</evidence>
<dbReference type="Gene3D" id="3.40.50.300">
    <property type="entry name" value="P-loop containing nucleotide triphosphate hydrolases"/>
    <property type="match status" value="1"/>
</dbReference>